<dbReference type="EMBL" id="MU117961">
    <property type="protein sequence ID" value="KAF9654155.1"/>
    <property type="molecule type" value="Genomic_DNA"/>
</dbReference>
<reference evidence="1" key="2">
    <citation type="journal article" date="2020" name="Nat. Commun.">
        <title>Large-scale genome sequencing of mycorrhizal fungi provides insights into the early evolution of symbiotic traits.</title>
        <authorList>
            <person name="Miyauchi S."/>
            <person name="Kiss E."/>
            <person name="Kuo A."/>
            <person name="Drula E."/>
            <person name="Kohler A."/>
            <person name="Sanchez-Garcia M."/>
            <person name="Morin E."/>
            <person name="Andreopoulos B."/>
            <person name="Barry K.W."/>
            <person name="Bonito G."/>
            <person name="Buee M."/>
            <person name="Carver A."/>
            <person name="Chen C."/>
            <person name="Cichocki N."/>
            <person name="Clum A."/>
            <person name="Culley D."/>
            <person name="Crous P.W."/>
            <person name="Fauchery L."/>
            <person name="Girlanda M."/>
            <person name="Hayes R.D."/>
            <person name="Keri Z."/>
            <person name="LaButti K."/>
            <person name="Lipzen A."/>
            <person name="Lombard V."/>
            <person name="Magnuson J."/>
            <person name="Maillard F."/>
            <person name="Murat C."/>
            <person name="Nolan M."/>
            <person name="Ohm R.A."/>
            <person name="Pangilinan J."/>
            <person name="Pereira M.F."/>
            <person name="Perotto S."/>
            <person name="Peter M."/>
            <person name="Pfister S."/>
            <person name="Riley R."/>
            <person name="Sitrit Y."/>
            <person name="Stielow J.B."/>
            <person name="Szollosi G."/>
            <person name="Zifcakova L."/>
            <person name="Stursova M."/>
            <person name="Spatafora J.W."/>
            <person name="Tedersoo L."/>
            <person name="Vaario L.M."/>
            <person name="Yamada A."/>
            <person name="Yan M."/>
            <person name="Wang P."/>
            <person name="Xu J."/>
            <person name="Bruns T."/>
            <person name="Baldrian P."/>
            <person name="Vilgalys R."/>
            <person name="Dunand C."/>
            <person name="Henrissat B."/>
            <person name="Grigoriev I.V."/>
            <person name="Hibbett D."/>
            <person name="Nagy L.G."/>
            <person name="Martin F.M."/>
        </authorList>
    </citation>
    <scope>NUCLEOTIDE SEQUENCE</scope>
    <source>
        <strain evidence="1">P2</strain>
    </source>
</reference>
<name>A0ACB6ZWF9_THEGA</name>
<keyword evidence="2" id="KW-1185">Reference proteome</keyword>
<proteinExistence type="predicted"/>
<comment type="caution">
    <text evidence="1">The sequence shown here is derived from an EMBL/GenBank/DDBJ whole genome shotgun (WGS) entry which is preliminary data.</text>
</comment>
<sequence length="264" mass="28386">MATPAQIISRVFERIAPLRLAEKWDNVGLILEAPIPRQNSSGILLTIDLTSAVVEEAISTRTAAIISYHPPIFKPFSSFTLTNPLQKSLLLCAAQGISVFSPHTALDSVKGGINDWLSDIVRITAPGSVEYVGAPKEDDLGGEGRLVRFQQPVELDSLVNTIKKGLALSVEKVTSVAICAGSGGSMLLGVDADVYFTGEMSHHEVLAAVASGRHVVLCGHTNTERGYLPTLAEKLRAELKDINFSGERVEVHVSTKDRHPLDIV</sequence>
<accession>A0ACB6ZWF9</accession>
<dbReference type="Proteomes" id="UP000886501">
    <property type="component" value="Unassembled WGS sequence"/>
</dbReference>
<evidence type="ECO:0000313" key="2">
    <source>
        <dbReference type="Proteomes" id="UP000886501"/>
    </source>
</evidence>
<organism evidence="1 2">
    <name type="scientific">Thelephora ganbajun</name>
    <name type="common">Ganba fungus</name>
    <dbReference type="NCBI Taxonomy" id="370292"/>
    <lineage>
        <taxon>Eukaryota</taxon>
        <taxon>Fungi</taxon>
        <taxon>Dikarya</taxon>
        <taxon>Basidiomycota</taxon>
        <taxon>Agaricomycotina</taxon>
        <taxon>Agaricomycetes</taxon>
        <taxon>Thelephorales</taxon>
        <taxon>Thelephoraceae</taxon>
        <taxon>Thelephora</taxon>
    </lineage>
</organism>
<evidence type="ECO:0000313" key="1">
    <source>
        <dbReference type="EMBL" id="KAF9654155.1"/>
    </source>
</evidence>
<protein>
    <submittedName>
        <fullName evidence="1">NGG1p interacting factor 3</fullName>
    </submittedName>
</protein>
<reference evidence="1" key="1">
    <citation type="submission" date="2019-10" db="EMBL/GenBank/DDBJ databases">
        <authorList>
            <consortium name="DOE Joint Genome Institute"/>
            <person name="Kuo A."/>
            <person name="Miyauchi S."/>
            <person name="Kiss E."/>
            <person name="Drula E."/>
            <person name="Kohler A."/>
            <person name="Sanchez-Garcia M."/>
            <person name="Andreopoulos B."/>
            <person name="Barry K.W."/>
            <person name="Bonito G."/>
            <person name="Buee M."/>
            <person name="Carver A."/>
            <person name="Chen C."/>
            <person name="Cichocki N."/>
            <person name="Clum A."/>
            <person name="Culley D."/>
            <person name="Crous P.W."/>
            <person name="Fauchery L."/>
            <person name="Girlanda M."/>
            <person name="Hayes R."/>
            <person name="Keri Z."/>
            <person name="Labutti K."/>
            <person name="Lipzen A."/>
            <person name="Lombard V."/>
            <person name="Magnuson J."/>
            <person name="Maillard F."/>
            <person name="Morin E."/>
            <person name="Murat C."/>
            <person name="Nolan M."/>
            <person name="Ohm R."/>
            <person name="Pangilinan J."/>
            <person name="Pereira M."/>
            <person name="Perotto S."/>
            <person name="Peter M."/>
            <person name="Riley R."/>
            <person name="Sitrit Y."/>
            <person name="Stielow B."/>
            <person name="Szollosi G."/>
            <person name="Zifcakova L."/>
            <person name="Stursova M."/>
            <person name="Spatafora J.W."/>
            <person name="Tedersoo L."/>
            <person name="Vaario L.-M."/>
            <person name="Yamada A."/>
            <person name="Yan M."/>
            <person name="Wang P."/>
            <person name="Xu J."/>
            <person name="Bruns T."/>
            <person name="Baldrian P."/>
            <person name="Vilgalys R."/>
            <person name="Henrissat B."/>
            <person name="Grigoriev I.V."/>
            <person name="Hibbett D."/>
            <person name="Nagy L.G."/>
            <person name="Martin F.M."/>
        </authorList>
    </citation>
    <scope>NUCLEOTIDE SEQUENCE</scope>
    <source>
        <strain evidence="1">P2</strain>
    </source>
</reference>
<gene>
    <name evidence="1" type="ORF">BDM02DRAFT_3152606</name>
</gene>